<keyword evidence="11" id="KW-0238">DNA-binding</keyword>
<evidence type="ECO:0000313" key="20">
    <source>
        <dbReference type="EMBL" id="KFI81441.1"/>
    </source>
</evidence>
<dbReference type="RefSeq" id="WP_033495226.1">
    <property type="nucleotide sequence ID" value="NZ_JGZI01000010.1"/>
</dbReference>
<evidence type="ECO:0000256" key="7">
    <source>
        <dbReference type="ARBA" id="ARBA00022741"/>
    </source>
</evidence>
<comment type="function">
    <text evidence="14">Essential cell division protein that coordinates cell division and chromosome segregation. The N-terminus is involved in assembly of the cell-division machinery. The C-terminus functions as a DNA motor that moves dsDNA in an ATP-dependent manner towards the dif recombination site, which is located within the replication terminus region. Required for activation of the Xer recombinase, allowing activation of chromosome unlinking by recombination.</text>
</comment>
<evidence type="ECO:0000256" key="2">
    <source>
        <dbReference type="ARBA" id="ARBA00006474"/>
    </source>
</evidence>
<dbReference type="InterPro" id="IPR050206">
    <property type="entry name" value="FtsK/SpoIIIE/SftA"/>
</dbReference>
<evidence type="ECO:0000259" key="19">
    <source>
        <dbReference type="PROSITE" id="PS50901"/>
    </source>
</evidence>
<feature type="compositionally biased region" description="Polar residues" evidence="17">
    <location>
        <begin position="1"/>
        <end position="13"/>
    </location>
</feature>
<evidence type="ECO:0000256" key="15">
    <source>
        <dbReference type="ARBA" id="ARBA00025923"/>
    </source>
</evidence>
<feature type="binding site" evidence="16">
    <location>
        <begin position="596"/>
        <end position="603"/>
    </location>
    <ligand>
        <name>ATP</name>
        <dbReference type="ChEBI" id="CHEBI:30616"/>
    </ligand>
</feature>
<dbReference type="Gene3D" id="1.10.10.10">
    <property type="entry name" value="Winged helix-like DNA-binding domain superfamily/Winged helix DNA-binding domain"/>
    <property type="match status" value="1"/>
</dbReference>
<keyword evidence="4" id="KW-1003">Cell membrane</keyword>
<dbReference type="InterPro" id="IPR002543">
    <property type="entry name" value="FtsK_dom"/>
</dbReference>
<evidence type="ECO:0000256" key="11">
    <source>
        <dbReference type="ARBA" id="ARBA00023125"/>
    </source>
</evidence>
<gene>
    <name evidence="20" type="ORF">BPSY_1849</name>
</gene>
<feature type="domain" description="FtsK" evidence="19">
    <location>
        <begin position="579"/>
        <end position="779"/>
    </location>
</feature>
<evidence type="ECO:0000256" key="6">
    <source>
        <dbReference type="ARBA" id="ARBA00022692"/>
    </source>
</evidence>
<evidence type="ECO:0000256" key="16">
    <source>
        <dbReference type="PROSITE-ProRule" id="PRU00289"/>
    </source>
</evidence>
<feature type="transmembrane region" description="Helical" evidence="18">
    <location>
        <begin position="112"/>
        <end position="137"/>
    </location>
</feature>
<dbReference type="Pfam" id="PF17854">
    <property type="entry name" value="FtsK_alpha"/>
    <property type="match status" value="1"/>
</dbReference>
<accession>A0A087CDU1</accession>
<evidence type="ECO:0000256" key="17">
    <source>
        <dbReference type="SAM" id="MobiDB-lite"/>
    </source>
</evidence>
<keyword evidence="7 16" id="KW-0547">Nucleotide-binding</keyword>
<dbReference type="InterPro" id="IPR025199">
    <property type="entry name" value="FtsK_4TM"/>
</dbReference>
<dbReference type="Pfam" id="PF01580">
    <property type="entry name" value="FtsK_SpoIIIE"/>
    <property type="match status" value="1"/>
</dbReference>
<feature type="transmembrane region" description="Helical" evidence="18">
    <location>
        <begin position="149"/>
        <end position="168"/>
    </location>
</feature>
<dbReference type="PANTHER" id="PTHR22683">
    <property type="entry name" value="SPORULATION PROTEIN RELATED"/>
    <property type="match status" value="1"/>
</dbReference>
<dbReference type="GO" id="GO:0003677">
    <property type="term" value="F:DNA binding"/>
    <property type="evidence" value="ECO:0007669"/>
    <property type="project" value="UniProtKB-KW"/>
</dbReference>
<dbReference type="OrthoDB" id="9807790at2"/>
<feature type="region of interest" description="Disordered" evidence="17">
    <location>
        <begin position="1"/>
        <end position="44"/>
    </location>
</feature>
<keyword evidence="13" id="KW-0131">Cell cycle</keyword>
<dbReference type="Gene3D" id="3.30.980.40">
    <property type="match status" value="1"/>
</dbReference>
<dbReference type="GO" id="GO:0005886">
    <property type="term" value="C:plasma membrane"/>
    <property type="evidence" value="ECO:0007669"/>
    <property type="project" value="UniProtKB-SubCell"/>
</dbReference>
<dbReference type="InterPro" id="IPR018541">
    <property type="entry name" value="Ftsk_gamma"/>
</dbReference>
<comment type="subunit">
    <text evidence="15">Homohexamer. Forms a ring that surrounds DNA.</text>
</comment>
<keyword evidence="12 18" id="KW-0472">Membrane</keyword>
<evidence type="ECO:0000256" key="14">
    <source>
        <dbReference type="ARBA" id="ARBA00024986"/>
    </source>
</evidence>
<dbReference type="Pfam" id="PF09397">
    <property type="entry name" value="FtsK_gamma"/>
    <property type="match status" value="1"/>
</dbReference>
<dbReference type="STRING" id="218140.BPSY_1849"/>
<dbReference type="InterPro" id="IPR036390">
    <property type="entry name" value="WH_DNA-bd_sf"/>
</dbReference>
<evidence type="ECO:0000256" key="12">
    <source>
        <dbReference type="ARBA" id="ARBA00023136"/>
    </source>
</evidence>
<dbReference type="SMART" id="SM00843">
    <property type="entry name" value="Ftsk_gamma"/>
    <property type="match status" value="1"/>
</dbReference>
<comment type="subcellular location">
    <subcellularLocation>
        <location evidence="1">Cell membrane</location>
        <topology evidence="1">Multi-pass membrane protein</topology>
    </subcellularLocation>
</comment>
<evidence type="ECO:0000256" key="5">
    <source>
        <dbReference type="ARBA" id="ARBA00022618"/>
    </source>
</evidence>
<dbReference type="InterPro" id="IPR041027">
    <property type="entry name" value="FtsK_alpha"/>
</dbReference>
<dbReference type="GO" id="GO:0007059">
    <property type="term" value="P:chromosome segregation"/>
    <property type="evidence" value="ECO:0007669"/>
    <property type="project" value="UniProtKB-KW"/>
</dbReference>
<reference evidence="20 21" key="1">
    <citation type="submission" date="2014-03" db="EMBL/GenBank/DDBJ databases">
        <title>Genomics of Bifidobacteria.</title>
        <authorList>
            <person name="Ventura M."/>
            <person name="Milani C."/>
            <person name="Lugli G.A."/>
        </authorList>
    </citation>
    <scope>NUCLEOTIDE SEQUENCE [LARGE SCALE GENOMIC DNA]</scope>
    <source>
        <strain evidence="20 21">LMG 21775</strain>
    </source>
</reference>
<dbReference type="SUPFAM" id="SSF52540">
    <property type="entry name" value="P-loop containing nucleoside triphosphate hydrolases"/>
    <property type="match status" value="1"/>
</dbReference>
<sequence>MTRSTSTDNTDSPSGKQRRSSSARGSSTSKNAPKGKKGESDVRSEPEAWWKKAILSIPRGFGSLIRSITGVGQYDPAYRSDGLCFMLIVFAVLFCASEWFRVDGALGRVLHALASGAFGVMSVVLPVLLVIVAARLIRNSGTSSENPRVVSGWFLLLWSVCSIIDVAVASDHRVFDIAILQESGGLLGFMLGSPLAWGLSKAFAIVLFVIAAMFAVLMISHLHVSDIPHLGSAVAARFTAKTASENGDDEEFPNEVRVGDDTISFAQGVPTHEDGTDDVAEKDTGKGSWLSRLFRRGRGGEDDRKLDRYEGDDAFEKAASQHGDIAQTILGEGHGDDETAILGRAGLPATAETTSVLQAGMPAGAGTAGVPSAIPGERHTGVWDDPWNPDNQTQVISGMGASGIEGDAAGQADGQASGSGEEERDSVLNQSGMNGEGGDESLQAYQLPSLELLARGKPHAARTPANDHVIQALQSTFQQFSVDAKVIGFLRGPSVTQYEVELGPGVKVEKVTNLQRNIAYAVASSDVRILSPIPGKSAIGIEIPNVDREIVHLGDVLRSDKAQSDDNPMLTAVGKDVEGHFVTADLTKMPHLLVAGATGSGKSSFINSMLTSVIMRSTPEQVRLIMVDPKRVELSAYAGIPHLLTPIITDPKKAAQALEWVVKEMDARYDDLQYFGFRHVKDFNEAVHAGKVHVPEGSKRKVAPYPYLLVVVDEMADLMMVAKNDVESSIQRITQLARAAGVHLVLATQRPSVDVVTGLIKANIPSRLAFATSSATDSRVILDTTGAETLIGQGDALFLPMGSAKPLRVQGAWVGESEIRKAVDSVRTQRKPHYREDIEQMTERAENKPEPDEDIGDDMDVLLQAAELVVTSQFGSTSMLQRKLRVGFAKAGRLMDLLESRGIVGPSEGSKAREVLVQPQDLQEVLAFIRGETGSLEASSGSAEVAQQPTL</sequence>
<evidence type="ECO:0000256" key="10">
    <source>
        <dbReference type="ARBA" id="ARBA00022989"/>
    </source>
</evidence>
<protein>
    <recommendedName>
        <fullName evidence="3">DNA translocase FtsK</fullName>
    </recommendedName>
</protein>
<dbReference type="EMBL" id="JGZI01000010">
    <property type="protein sequence ID" value="KFI81441.1"/>
    <property type="molecule type" value="Genomic_DNA"/>
</dbReference>
<dbReference type="Proteomes" id="UP000029050">
    <property type="component" value="Unassembled WGS sequence"/>
</dbReference>
<feature type="transmembrane region" description="Helical" evidence="18">
    <location>
        <begin position="174"/>
        <end position="191"/>
    </location>
</feature>
<dbReference type="PANTHER" id="PTHR22683:SF41">
    <property type="entry name" value="DNA TRANSLOCASE FTSK"/>
    <property type="match status" value="1"/>
</dbReference>
<dbReference type="Pfam" id="PF13491">
    <property type="entry name" value="FtsK_4TM"/>
    <property type="match status" value="1"/>
</dbReference>
<evidence type="ECO:0000256" key="18">
    <source>
        <dbReference type="SAM" id="Phobius"/>
    </source>
</evidence>
<evidence type="ECO:0000256" key="13">
    <source>
        <dbReference type="ARBA" id="ARBA00023306"/>
    </source>
</evidence>
<feature type="compositionally biased region" description="Low complexity" evidence="17">
    <location>
        <begin position="406"/>
        <end position="419"/>
    </location>
</feature>
<keyword evidence="21" id="KW-1185">Reference proteome</keyword>
<dbReference type="AlphaFoldDB" id="A0A087CDU1"/>
<evidence type="ECO:0000256" key="1">
    <source>
        <dbReference type="ARBA" id="ARBA00004651"/>
    </source>
</evidence>
<dbReference type="PROSITE" id="PS50901">
    <property type="entry name" value="FTSK"/>
    <property type="match status" value="1"/>
</dbReference>
<keyword evidence="8" id="KW-0159">Chromosome partition</keyword>
<feature type="transmembrane region" description="Helical" evidence="18">
    <location>
        <begin position="203"/>
        <end position="224"/>
    </location>
</feature>
<organism evidence="20 21">
    <name type="scientific">Bifidobacterium psychraerophilum</name>
    <dbReference type="NCBI Taxonomy" id="218140"/>
    <lineage>
        <taxon>Bacteria</taxon>
        <taxon>Bacillati</taxon>
        <taxon>Actinomycetota</taxon>
        <taxon>Actinomycetes</taxon>
        <taxon>Bifidobacteriales</taxon>
        <taxon>Bifidobacteriaceae</taxon>
        <taxon>Bifidobacterium</taxon>
    </lineage>
</organism>
<dbReference type="SUPFAM" id="SSF46785">
    <property type="entry name" value="Winged helix' DNA-binding domain"/>
    <property type="match status" value="1"/>
</dbReference>
<evidence type="ECO:0000256" key="8">
    <source>
        <dbReference type="ARBA" id="ARBA00022829"/>
    </source>
</evidence>
<dbReference type="GO" id="GO:0005524">
    <property type="term" value="F:ATP binding"/>
    <property type="evidence" value="ECO:0007669"/>
    <property type="project" value="UniProtKB-UniRule"/>
</dbReference>
<comment type="similarity">
    <text evidence="2">Belongs to the FtsK/SpoIIIE/SftA family.</text>
</comment>
<dbReference type="Gene3D" id="3.40.50.300">
    <property type="entry name" value="P-loop containing nucleotide triphosphate hydrolases"/>
    <property type="match status" value="1"/>
</dbReference>
<dbReference type="eggNOG" id="COG1674">
    <property type="taxonomic scope" value="Bacteria"/>
</dbReference>
<feature type="transmembrane region" description="Helical" evidence="18">
    <location>
        <begin position="83"/>
        <end position="100"/>
    </location>
</feature>
<dbReference type="InterPro" id="IPR027417">
    <property type="entry name" value="P-loop_NTPase"/>
</dbReference>
<proteinExistence type="inferred from homology"/>
<dbReference type="GeneID" id="98301043"/>
<keyword evidence="6 18" id="KW-0812">Transmembrane</keyword>
<dbReference type="FunFam" id="1.10.10.10:FF:000236">
    <property type="entry name" value="Cell division protein FtsK"/>
    <property type="match status" value="1"/>
</dbReference>
<feature type="region of interest" description="Disordered" evidence="17">
    <location>
        <begin position="398"/>
        <end position="441"/>
    </location>
</feature>
<comment type="caution">
    <text evidence="20">The sequence shown here is derived from an EMBL/GenBank/DDBJ whole genome shotgun (WGS) entry which is preliminary data.</text>
</comment>
<name>A0A087CDU1_9BIFI</name>
<evidence type="ECO:0000256" key="4">
    <source>
        <dbReference type="ARBA" id="ARBA00022475"/>
    </source>
</evidence>
<keyword evidence="5" id="KW-0132">Cell division</keyword>
<evidence type="ECO:0000256" key="3">
    <source>
        <dbReference type="ARBA" id="ARBA00020887"/>
    </source>
</evidence>
<keyword evidence="9 16" id="KW-0067">ATP-binding</keyword>
<dbReference type="CDD" id="cd01127">
    <property type="entry name" value="TrwB_TraG_TraD_VirD4"/>
    <property type="match status" value="1"/>
</dbReference>
<evidence type="ECO:0000256" key="9">
    <source>
        <dbReference type="ARBA" id="ARBA00022840"/>
    </source>
</evidence>
<keyword evidence="10 18" id="KW-1133">Transmembrane helix</keyword>
<evidence type="ECO:0000313" key="21">
    <source>
        <dbReference type="Proteomes" id="UP000029050"/>
    </source>
</evidence>
<dbReference type="InterPro" id="IPR036388">
    <property type="entry name" value="WH-like_DNA-bd_sf"/>
</dbReference>
<dbReference type="GO" id="GO:0051301">
    <property type="term" value="P:cell division"/>
    <property type="evidence" value="ECO:0007669"/>
    <property type="project" value="UniProtKB-KW"/>
</dbReference>